<dbReference type="GO" id="GO:0005737">
    <property type="term" value="C:cytoplasm"/>
    <property type="evidence" value="ECO:0007669"/>
    <property type="project" value="UniProtKB-SubCell"/>
</dbReference>
<keyword evidence="3 8" id="KW-0963">Cytoplasm</keyword>
<dbReference type="HAMAP" id="MF_00475">
    <property type="entry name" value="Trp_repressor"/>
    <property type="match status" value="1"/>
</dbReference>
<evidence type="ECO:0000256" key="8">
    <source>
        <dbReference type="HAMAP-Rule" id="MF_00475"/>
    </source>
</evidence>
<dbReference type="PANTHER" id="PTHR38025">
    <property type="entry name" value="TRP OPERON REPRESSOR"/>
    <property type="match status" value="1"/>
</dbReference>
<dbReference type="Proteomes" id="UP000016562">
    <property type="component" value="Unassembled WGS sequence"/>
</dbReference>
<keyword evidence="4 8" id="KW-0678">Repressor</keyword>
<dbReference type="InterPro" id="IPR000831">
    <property type="entry name" value="Trp_repress"/>
</dbReference>
<evidence type="ECO:0000256" key="2">
    <source>
        <dbReference type="ARBA" id="ARBA00007027"/>
    </source>
</evidence>
<dbReference type="EMBL" id="BATM01000039">
    <property type="protein sequence ID" value="GAD80745.1"/>
    <property type="molecule type" value="Genomic_DNA"/>
</dbReference>
<keyword evidence="5 8" id="KW-0805">Transcription regulation</keyword>
<evidence type="ECO:0000256" key="3">
    <source>
        <dbReference type="ARBA" id="ARBA00022490"/>
    </source>
</evidence>
<evidence type="ECO:0000313" key="10">
    <source>
        <dbReference type="Proteomes" id="UP000016562"/>
    </source>
</evidence>
<keyword evidence="6 8" id="KW-0238">DNA-binding</keyword>
<comment type="function">
    <text evidence="8">This protein is an aporepressor. When complexed with L-tryptophan it binds the operator region of the trp operon and prevents the initiation of transcription.</text>
</comment>
<gene>
    <name evidence="8 9" type="primary">trpR</name>
    <name evidence="9" type="ORF">VEZ01S_39_00430</name>
</gene>
<comment type="caution">
    <text evidence="9">The sequence shown here is derived from an EMBL/GenBank/DDBJ whole genome shotgun (WGS) entry which is preliminary data.</text>
</comment>
<name>U3B489_9VIBR</name>
<keyword evidence="10" id="KW-1185">Reference proteome</keyword>
<sequence>MNPIDQEWQKLLVTIAKAAEQDEHQTLLSIMLTPDEKEALVTRAKILHKLLNESCSQRQISQDLGVGIATVTRGSNELKGRSEEEQQLVSRLLKPFIE</sequence>
<dbReference type="GO" id="GO:0043565">
    <property type="term" value="F:sequence-specific DNA binding"/>
    <property type="evidence" value="ECO:0007669"/>
    <property type="project" value="UniProtKB-UniRule"/>
</dbReference>
<evidence type="ECO:0000256" key="6">
    <source>
        <dbReference type="ARBA" id="ARBA00023125"/>
    </source>
</evidence>
<dbReference type="NCBIfam" id="TIGR01321">
    <property type="entry name" value="TrpR"/>
    <property type="match status" value="1"/>
</dbReference>
<dbReference type="Gene3D" id="1.10.1270.10">
    <property type="entry name" value="TrpR-like"/>
    <property type="match status" value="1"/>
</dbReference>
<dbReference type="OrthoDB" id="5704033at2"/>
<evidence type="ECO:0000256" key="5">
    <source>
        <dbReference type="ARBA" id="ARBA00023015"/>
    </source>
</evidence>
<evidence type="ECO:0000256" key="1">
    <source>
        <dbReference type="ARBA" id="ARBA00004496"/>
    </source>
</evidence>
<accession>U3B489</accession>
<proteinExistence type="inferred from homology"/>
<feature type="DNA-binding region" evidence="8">
    <location>
        <begin position="57"/>
        <end position="80"/>
    </location>
</feature>
<comment type="subunit">
    <text evidence="8">Homodimer.</text>
</comment>
<dbReference type="PANTHER" id="PTHR38025:SF1">
    <property type="entry name" value="TRP OPERON REPRESSOR"/>
    <property type="match status" value="1"/>
</dbReference>
<dbReference type="RefSeq" id="WP_021714447.1">
    <property type="nucleotide sequence ID" value="NZ_BATM01000039.1"/>
</dbReference>
<keyword evidence="7 8" id="KW-0804">Transcription</keyword>
<dbReference type="InterPro" id="IPR010921">
    <property type="entry name" value="Trp_repressor/repl_initiator"/>
</dbReference>
<dbReference type="STRING" id="1219080.VEZ01S_39_00430"/>
<comment type="subcellular location">
    <subcellularLocation>
        <location evidence="1 8">Cytoplasm</location>
    </subcellularLocation>
</comment>
<reference evidence="9 10" key="1">
    <citation type="submission" date="2013-09" db="EMBL/GenBank/DDBJ databases">
        <title>Whole genome shotgun sequence of Vibrio ezurae NBRC 102218.</title>
        <authorList>
            <person name="Yoshida I."/>
            <person name="Hosoyama A."/>
            <person name="Numata M."/>
            <person name="Hashimoto M."/>
            <person name="Hosoyama Y."/>
            <person name="Tsuchikane K."/>
            <person name="Noguchi M."/>
            <person name="Hirakata S."/>
            <person name="Ichikawa N."/>
            <person name="Ohji S."/>
            <person name="Yamazoe A."/>
            <person name="Fujita N."/>
        </authorList>
    </citation>
    <scope>NUCLEOTIDE SEQUENCE [LARGE SCALE GENOMIC DNA]</scope>
    <source>
        <strain evidence="9 10">NBRC 102218</strain>
    </source>
</reference>
<dbReference type="InterPro" id="IPR013335">
    <property type="entry name" value="Trp_repress_bac"/>
</dbReference>
<evidence type="ECO:0000256" key="7">
    <source>
        <dbReference type="ARBA" id="ARBA00023163"/>
    </source>
</evidence>
<organism evidence="9 10">
    <name type="scientific">Vibrio ezurae NBRC 102218</name>
    <dbReference type="NCBI Taxonomy" id="1219080"/>
    <lineage>
        <taxon>Bacteria</taxon>
        <taxon>Pseudomonadati</taxon>
        <taxon>Pseudomonadota</taxon>
        <taxon>Gammaproteobacteria</taxon>
        <taxon>Vibrionales</taxon>
        <taxon>Vibrionaceae</taxon>
        <taxon>Vibrio</taxon>
    </lineage>
</organism>
<dbReference type="GO" id="GO:0003700">
    <property type="term" value="F:DNA-binding transcription factor activity"/>
    <property type="evidence" value="ECO:0007669"/>
    <property type="project" value="UniProtKB-UniRule"/>
</dbReference>
<protein>
    <recommendedName>
        <fullName evidence="8">Trp operon repressor homolog</fullName>
    </recommendedName>
</protein>
<evidence type="ECO:0000313" key="9">
    <source>
        <dbReference type="EMBL" id="GAD80745.1"/>
    </source>
</evidence>
<comment type="similarity">
    <text evidence="2 8">Belongs to the TrpR family.</text>
</comment>
<dbReference type="Pfam" id="PF01371">
    <property type="entry name" value="Trp_repressor"/>
    <property type="match status" value="1"/>
</dbReference>
<dbReference type="PIRSF" id="PIRSF003196">
    <property type="entry name" value="Trp_repressor"/>
    <property type="match status" value="1"/>
</dbReference>
<dbReference type="AlphaFoldDB" id="U3B489"/>
<dbReference type="GO" id="GO:0045892">
    <property type="term" value="P:negative regulation of DNA-templated transcription"/>
    <property type="evidence" value="ECO:0007669"/>
    <property type="project" value="UniProtKB-UniRule"/>
</dbReference>
<dbReference type="eggNOG" id="COG2973">
    <property type="taxonomic scope" value="Bacteria"/>
</dbReference>
<dbReference type="SUPFAM" id="SSF48295">
    <property type="entry name" value="TrpR-like"/>
    <property type="match status" value="1"/>
</dbReference>
<evidence type="ECO:0000256" key="4">
    <source>
        <dbReference type="ARBA" id="ARBA00022491"/>
    </source>
</evidence>
<dbReference type="InterPro" id="IPR038116">
    <property type="entry name" value="TrpR-like_sf"/>
</dbReference>